<organism evidence="1 2">
    <name type="scientific">Corallococcus macrosporus DSM 14697</name>
    <dbReference type="NCBI Taxonomy" id="1189310"/>
    <lineage>
        <taxon>Bacteria</taxon>
        <taxon>Pseudomonadati</taxon>
        <taxon>Myxococcota</taxon>
        <taxon>Myxococcia</taxon>
        <taxon>Myxococcales</taxon>
        <taxon>Cystobacterineae</taxon>
        <taxon>Myxococcaceae</taxon>
        <taxon>Corallococcus</taxon>
    </lineage>
</organism>
<dbReference type="AlphaFoldDB" id="A0A250JTY2"/>
<dbReference type="KEGG" id="mmas:MYMAC_002171"/>
<dbReference type="RefSeq" id="WP_095958040.1">
    <property type="nucleotide sequence ID" value="NZ_CP022203.1"/>
</dbReference>
<name>A0A250JTY2_9BACT</name>
<evidence type="ECO:0000313" key="2">
    <source>
        <dbReference type="Proteomes" id="UP000217343"/>
    </source>
</evidence>
<accession>A0A250JTY2</accession>
<evidence type="ECO:0000313" key="1">
    <source>
        <dbReference type="EMBL" id="ATB46566.1"/>
    </source>
</evidence>
<gene>
    <name evidence="1" type="ORF">MYMAC_002171</name>
</gene>
<dbReference type="Proteomes" id="UP000217343">
    <property type="component" value="Chromosome"/>
</dbReference>
<protein>
    <submittedName>
        <fullName evidence="1">Uncharacterized protein</fullName>
    </submittedName>
</protein>
<keyword evidence="2" id="KW-1185">Reference proteome</keyword>
<reference evidence="1 2" key="1">
    <citation type="submission" date="2017-06" db="EMBL/GenBank/DDBJ databases">
        <title>Sequencing and comparative analysis of myxobacterial genomes.</title>
        <authorList>
            <person name="Rupp O."/>
            <person name="Goesmann A."/>
            <person name="Sogaard-Andersen L."/>
        </authorList>
    </citation>
    <scope>NUCLEOTIDE SEQUENCE [LARGE SCALE GENOMIC DNA]</scope>
    <source>
        <strain evidence="1 2">DSM 14697</strain>
    </source>
</reference>
<dbReference type="EMBL" id="CP022203">
    <property type="protein sequence ID" value="ATB46566.1"/>
    <property type="molecule type" value="Genomic_DNA"/>
</dbReference>
<proteinExistence type="predicted"/>
<sequence length="84" mass="8810">MSNPVRVVFRNQANAPVTVIINGYMNSSSLPVRVYSGQVTGMSGVFQVSGYGSYACSAYATTIVSPSLAPQTDVSVVFTSEPTP</sequence>